<gene>
    <name evidence="1" type="ORF">N7492_010708</name>
</gene>
<organism evidence="1 2">
    <name type="scientific">Penicillium capsulatum</name>
    <dbReference type="NCBI Taxonomy" id="69766"/>
    <lineage>
        <taxon>Eukaryota</taxon>
        <taxon>Fungi</taxon>
        <taxon>Dikarya</taxon>
        <taxon>Ascomycota</taxon>
        <taxon>Pezizomycotina</taxon>
        <taxon>Eurotiomycetes</taxon>
        <taxon>Eurotiomycetidae</taxon>
        <taxon>Eurotiales</taxon>
        <taxon>Aspergillaceae</taxon>
        <taxon>Penicillium</taxon>
    </lineage>
</organism>
<reference evidence="1" key="2">
    <citation type="journal article" date="2023" name="IMA Fungus">
        <title>Comparative genomic study of the Penicillium genus elucidates a diverse pangenome and 15 lateral gene transfer events.</title>
        <authorList>
            <person name="Petersen C."/>
            <person name="Sorensen T."/>
            <person name="Nielsen M.R."/>
            <person name="Sondergaard T.E."/>
            <person name="Sorensen J.L."/>
            <person name="Fitzpatrick D.A."/>
            <person name="Frisvad J.C."/>
            <person name="Nielsen K.L."/>
        </authorList>
    </citation>
    <scope>NUCLEOTIDE SEQUENCE</scope>
    <source>
        <strain evidence="1">IBT 21917</strain>
    </source>
</reference>
<dbReference type="Proteomes" id="UP001146351">
    <property type="component" value="Unassembled WGS sequence"/>
</dbReference>
<evidence type="ECO:0000313" key="1">
    <source>
        <dbReference type="EMBL" id="KAJ5152413.1"/>
    </source>
</evidence>
<keyword evidence="2" id="KW-1185">Reference proteome</keyword>
<accession>A0A9W9HP72</accession>
<comment type="caution">
    <text evidence="1">The sequence shown here is derived from an EMBL/GenBank/DDBJ whole genome shotgun (WGS) entry which is preliminary data.</text>
</comment>
<dbReference type="AlphaFoldDB" id="A0A9W9HP72"/>
<name>A0A9W9HP72_9EURO</name>
<evidence type="ECO:0000313" key="2">
    <source>
        <dbReference type="Proteomes" id="UP001146351"/>
    </source>
</evidence>
<proteinExistence type="predicted"/>
<sequence length="191" mass="22060">MAQYGFLRRKVPRFWSCRALLGDWLQGGFIPDVSSLSSQKCGFLVPSQIILYLSYIYKHHELSVHLSFFLDGHEHRRYPCRLSSGLITLVVGLASLHPNAARSMPDGPVVAREFQAGSASRYVPYLSILRPQTHTLYAEEYRHGQPRPSRRPQQRHHAQPGVRLPWLLWKSLCDYDLWPLYILGLTLPRRP</sequence>
<dbReference type="EMBL" id="JAPQKO010000008">
    <property type="protein sequence ID" value="KAJ5152413.1"/>
    <property type="molecule type" value="Genomic_DNA"/>
</dbReference>
<reference evidence="1" key="1">
    <citation type="submission" date="2022-11" db="EMBL/GenBank/DDBJ databases">
        <authorList>
            <person name="Petersen C."/>
        </authorList>
    </citation>
    <scope>NUCLEOTIDE SEQUENCE</scope>
    <source>
        <strain evidence="1">IBT 21917</strain>
    </source>
</reference>
<protein>
    <submittedName>
        <fullName evidence="1">Uncharacterized protein</fullName>
    </submittedName>
</protein>